<feature type="compositionally biased region" description="Polar residues" evidence="1">
    <location>
        <begin position="36"/>
        <end position="49"/>
    </location>
</feature>
<dbReference type="OrthoDB" id="5524965at2"/>
<dbReference type="InterPro" id="IPR016186">
    <property type="entry name" value="C-type_lectin-like/link_sf"/>
</dbReference>
<protein>
    <recommendedName>
        <fullName evidence="5">DUF1554 domain-containing protein</fullName>
    </recommendedName>
</protein>
<dbReference type="EMBL" id="FWZT01000003">
    <property type="protein sequence ID" value="SMF02918.1"/>
    <property type="molecule type" value="Genomic_DNA"/>
</dbReference>
<feature type="signal peptide" evidence="2">
    <location>
        <begin position="1"/>
        <end position="19"/>
    </location>
</feature>
<name>A0A1Y6BBV2_9BACT</name>
<dbReference type="Gene3D" id="3.10.100.10">
    <property type="entry name" value="Mannose-Binding Protein A, subunit A"/>
    <property type="match status" value="1"/>
</dbReference>
<feature type="region of interest" description="Disordered" evidence="1">
    <location>
        <begin position="28"/>
        <end position="49"/>
    </location>
</feature>
<keyword evidence="4" id="KW-1185">Reference proteome</keyword>
<dbReference type="SUPFAM" id="SSF56436">
    <property type="entry name" value="C-type lectin-like"/>
    <property type="match status" value="1"/>
</dbReference>
<evidence type="ECO:0008006" key="5">
    <source>
        <dbReference type="Google" id="ProtNLM"/>
    </source>
</evidence>
<sequence length="335" mass="36443">MFLSKLALAVMVWTLAACSETSGWNNVIDSHEPKQGESTPSKDNSDTTLASEPVSVGGAFLVCAADDSFEMEAFGCRLEDVTGEKLNSTDIKDGDLVVSNGTQAYSAVAIEGSESFWHWYIAAPLADVSLYTVQYVGQIADILNVETEVQIQHPEKQVSEVTMESPYDDRHLMFVTSIAYQAGQVQNGFNSLASADALCNQHALANGLPTSFKVILSTSTVAAAERIRILYPVYNLEGNLISNPNQFWTNRHLAAVVADKMPSSSEEEEDVTLFEVWTGTSNSGLVKGTETCADWTDNTANEKGNFGMASDARKWVDDGGSRTCESRLRLYCLSQ</sequence>
<dbReference type="InterPro" id="IPR016187">
    <property type="entry name" value="CTDL_fold"/>
</dbReference>
<feature type="chain" id="PRO_5012893188" description="DUF1554 domain-containing protein" evidence="2">
    <location>
        <begin position="20"/>
        <end position="335"/>
    </location>
</feature>
<dbReference type="RefSeq" id="WP_132315841.1">
    <property type="nucleotide sequence ID" value="NZ_FWZT01000003.1"/>
</dbReference>
<evidence type="ECO:0000313" key="4">
    <source>
        <dbReference type="Proteomes" id="UP000192907"/>
    </source>
</evidence>
<evidence type="ECO:0000256" key="2">
    <source>
        <dbReference type="SAM" id="SignalP"/>
    </source>
</evidence>
<evidence type="ECO:0000256" key="1">
    <source>
        <dbReference type="SAM" id="MobiDB-lite"/>
    </source>
</evidence>
<dbReference type="Proteomes" id="UP000192907">
    <property type="component" value="Unassembled WGS sequence"/>
</dbReference>
<gene>
    <name evidence="3" type="ORF">SAMN06296036_103291</name>
</gene>
<accession>A0A1Y6BBV2</accession>
<keyword evidence="2" id="KW-0732">Signal</keyword>
<reference evidence="4" key="1">
    <citation type="submission" date="2017-04" db="EMBL/GenBank/DDBJ databases">
        <authorList>
            <person name="Varghese N."/>
            <person name="Submissions S."/>
        </authorList>
    </citation>
    <scope>NUCLEOTIDE SEQUENCE [LARGE SCALE GENOMIC DNA]</scope>
    <source>
        <strain evidence="4">RKEM611</strain>
    </source>
</reference>
<dbReference type="AlphaFoldDB" id="A0A1Y6BBV2"/>
<evidence type="ECO:0000313" key="3">
    <source>
        <dbReference type="EMBL" id="SMF02918.1"/>
    </source>
</evidence>
<proteinExistence type="predicted"/>
<organism evidence="3 4">
    <name type="scientific">Pseudobacteriovorax antillogorgiicola</name>
    <dbReference type="NCBI Taxonomy" id="1513793"/>
    <lineage>
        <taxon>Bacteria</taxon>
        <taxon>Pseudomonadati</taxon>
        <taxon>Bdellovibrionota</taxon>
        <taxon>Oligoflexia</taxon>
        <taxon>Oligoflexales</taxon>
        <taxon>Pseudobacteriovoracaceae</taxon>
        <taxon>Pseudobacteriovorax</taxon>
    </lineage>
</organism>
<dbReference type="PROSITE" id="PS51257">
    <property type="entry name" value="PROKAR_LIPOPROTEIN"/>
    <property type="match status" value="1"/>
</dbReference>